<evidence type="ECO:0000313" key="2">
    <source>
        <dbReference type="EMBL" id="RXN22840.1"/>
    </source>
</evidence>
<organism evidence="2 3">
    <name type="scientific">Labeo rohita</name>
    <name type="common">Indian major carp</name>
    <name type="synonym">Cyprinus rohita</name>
    <dbReference type="NCBI Taxonomy" id="84645"/>
    <lineage>
        <taxon>Eukaryota</taxon>
        <taxon>Metazoa</taxon>
        <taxon>Chordata</taxon>
        <taxon>Craniata</taxon>
        <taxon>Vertebrata</taxon>
        <taxon>Euteleostomi</taxon>
        <taxon>Actinopterygii</taxon>
        <taxon>Neopterygii</taxon>
        <taxon>Teleostei</taxon>
        <taxon>Ostariophysi</taxon>
        <taxon>Cypriniformes</taxon>
        <taxon>Cyprinidae</taxon>
        <taxon>Labeoninae</taxon>
        <taxon>Labeonini</taxon>
        <taxon>Labeo</taxon>
    </lineage>
</organism>
<dbReference type="Proteomes" id="UP000290572">
    <property type="component" value="Unassembled WGS sequence"/>
</dbReference>
<name>A0A498MR20_LABRO</name>
<feature type="region of interest" description="Disordered" evidence="1">
    <location>
        <begin position="45"/>
        <end position="70"/>
    </location>
</feature>
<keyword evidence="3" id="KW-1185">Reference proteome</keyword>
<proteinExistence type="predicted"/>
<dbReference type="EMBL" id="QBIY01012578">
    <property type="protein sequence ID" value="RXN22840.1"/>
    <property type="molecule type" value="Genomic_DNA"/>
</dbReference>
<reference evidence="2 3" key="1">
    <citation type="submission" date="2018-03" db="EMBL/GenBank/DDBJ databases">
        <title>Draft genome sequence of Rohu Carp (Labeo rohita).</title>
        <authorList>
            <person name="Das P."/>
            <person name="Kushwaha B."/>
            <person name="Joshi C.G."/>
            <person name="Kumar D."/>
            <person name="Nagpure N.S."/>
            <person name="Sahoo L."/>
            <person name="Das S.P."/>
            <person name="Bit A."/>
            <person name="Patnaik S."/>
            <person name="Meher P.K."/>
            <person name="Jayasankar P."/>
            <person name="Koringa P.G."/>
            <person name="Patel N.V."/>
            <person name="Hinsu A.T."/>
            <person name="Kumar R."/>
            <person name="Pandey M."/>
            <person name="Agarwal S."/>
            <person name="Srivastava S."/>
            <person name="Singh M."/>
            <person name="Iquebal M.A."/>
            <person name="Jaiswal S."/>
            <person name="Angadi U.B."/>
            <person name="Kumar N."/>
            <person name="Raza M."/>
            <person name="Shah T.M."/>
            <person name="Rai A."/>
            <person name="Jena J.K."/>
        </authorList>
    </citation>
    <scope>NUCLEOTIDE SEQUENCE [LARGE SCALE GENOMIC DNA]</scope>
    <source>
        <strain evidence="2">DASCIFA01</strain>
        <tissue evidence="2">Testis</tissue>
    </source>
</reference>
<feature type="compositionally biased region" description="Acidic residues" evidence="1">
    <location>
        <begin position="53"/>
        <end position="69"/>
    </location>
</feature>
<gene>
    <name evidence="2" type="ORF">ROHU_006621</name>
</gene>
<protein>
    <submittedName>
        <fullName evidence="2">Uncharacterized protein</fullName>
    </submittedName>
</protein>
<dbReference type="AlphaFoldDB" id="A0A498MR20"/>
<evidence type="ECO:0000313" key="3">
    <source>
        <dbReference type="Proteomes" id="UP000290572"/>
    </source>
</evidence>
<sequence>MTGADGHLRSMRLFLRCPHGRRDLMEEAEEEERDTVGIGVRADGEAAGAREEMDGEQADGVEEAEEDSTTTDRVMMDISETQTVISSWGN</sequence>
<evidence type="ECO:0000256" key="1">
    <source>
        <dbReference type="SAM" id="MobiDB-lite"/>
    </source>
</evidence>
<comment type="caution">
    <text evidence="2">The sequence shown here is derived from an EMBL/GenBank/DDBJ whole genome shotgun (WGS) entry which is preliminary data.</text>
</comment>
<accession>A0A498MR20</accession>